<dbReference type="GO" id="GO:0046872">
    <property type="term" value="F:metal ion binding"/>
    <property type="evidence" value="ECO:0007669"/>
    <property type="project" value="UniProtKB-KW"/>
</dbReference>
<feature type="transmembrane region" description="Helical" evidence="10">
    <location>
        <begin position="378"/>
        <end position="400"/>
    </location>
</feature>
<feature type="transmembrane region" description="Helical" evidence="10">
    <location>
        <begin position="183"/>
        <end position="208"/>
    </location>
</feature>
<evidence type="ECO:0000256" key="5">
    <source>
        <dbReference type="ARBA" id="ARBA00022989"/>
    </source>
</evidence>
<feature type="binding site" evidence="8">
    <location>
        <position position="238"/>
    </location>
    <ligand>
        <name>Na(+)</name>
        <dbReference type="ChEBI" id="CHEBI:29101"/>
        <label>1</label>
    </ligand>
</feature>
<comment type="caution">
    <text evidence="11">The sequence shown here is derived from an EMBL/GenBank/DDBJ whole genome shotgun (WGS) entry which is preliminary data.</text>
</comment>
<protein>
    <submittedName>
        <fullName evidence="11">Uncharacterized protein</fullName>
    </submittedName>
</protein>
<comment type="similarity">
    <text evidence="2">Belongs to the sodium:neurotransmitter symporter (SNF) (TC 2.A.22) family.</text>
</comment>
<organism evidence="11 12">
    <name type="scientific">Ridgeia piscesae</name>
    <name type="common">Tubeworm</name>
    <dbReference type="NCBI Taxonomy" id="27915"/>
    <lineage>
        <taxon>Eukaryota</taxon>
        <taxon>Metazoa</taxon>
        <taxon>Spiralia</taxon>
        <taxon>Lophotrochozoa</taxon>
        <taxon>Annelida</taxon>
        <taxon>Polychaeta</taxon>
        <taxon>Sedentaria</taxon>
        <taxon>Canalipalpata</taxon>
        <taxon>Sabellida</taxon>
        <taxon>Siboglinidae</taxon>
        <taxon>Ridgeia</taxon>
    </lineage>
</organism>
<evidence type="ECO:0000256" key="4">
    <source>
        <dbReference type="ARBA" id="ARBA00022692"/>
    </source>
</evidence>
<keyword evidence="6 10" id="KW-0472">Membrane</keyword>
<evidence type="ECO:0000313" key="12">
    <source>
        <dbReference type="Proteomes" id="UP001209878"/>
    </source>
</evidence>
<dbReference type="PROSITE" id="PS50267">
    <property type="entry name" value="NA_NEUROTRAN_SYMP_3"/>
    <property type="match status" value="1"/>
</dbReference>
<dbReference type="InterPro" id="IPR000175">
    <property type="entry name" value="Na/ntran_symport"/>
</dbReference>
<feature type="binding site" evidence="8">
    <location>
        <position position="351"/>
    </location>
    <ligand>
        <name>Na(+)</name>
        <dbReference type="ChEBI" id="CHEBI:29101"/>
        <label>1</label>
    </ligand>
</feature>
<dbReference type="GO" id="GO:0005886">
    <property type="term" value="C:plasma membrane"/>
    <property type="evidence" value="ECO:0007669"/>
    <property type="project" value="TreeGrafter"/>
</dbReference>
<feature type="transmembrane region" description="Helical" evidence="10">
    <location>
        <begin position="491"/>
        <end position="509"/>
    </location>
</feature>
<evidence type="ECO:0000256" key="7">
    <source>
        <dbReference type="ARBA" id="ARBA00023180"/>
    </source>
</evidence>
<sequence>MVWEASPLFKGVGITMVIGGLLGGAYYNMIIGYAFYYMFASFEPELPWQHCGHDYNTRYCYSKEEAEGCEAINGTWAGQHCYNTTNATALDSSVYETECGKTPTGGGTCWNSSFDPIQQYLDDIVTHRRSPSDEYFNHGMLDRSERIEDADFLKWDISLVYLLVWLLCFVCIAKGIKSVGKAVYFTAVFPYVILIILFVRGITLPGAIDGIKYYILPDWSKLRSPKVWADAACQVFFSLSVGCGGLITYSSYNRFKNNIYRDTLIVTLGDCLTSLFAGFVIFAVLGYMANEQGVQVPDVIKSGEYTSACVAKSKFCSGLMFVAYPEIVTHMPYPNFWSAAFFLMVILLGIDTAFAGVENFMTGVLDAVPGLRRRNRTVLAFLYCIAMFVLGLSMCTRAGIYWVELMNYYNGGWSVMFTALIETLAFSWVYGADRVQDDIGQMLGFRPSFFWKICWKVVSPAIIFGILVFTFVNFEPLSYGDYALPPWAQTIGWLMATVPVATMTTYAVYRLGDTYRLSAYDGLGLCQRLVKLTTATSKWGPRTEKSSDEMMKKAMTLDEESMCDGRLGEGGHRKATAISFENPAFEDRASDDRFGSLKFINMAQD</sequence>
<evidence type="ECO:0000256" key="8">
    <source>
        <dbReference type="PIRSR" id="PIRSR600175-1"/>
    </source>
</evidence>
<dbReference type="GO" id="GO:0089718">
    <property type="term" value="P:amino acid import across plasma membrane"/>
    <property type="evidence" value="ECO:0007669"/>
    <property type="project" value="TreeGrafter"/>
</dbReference>
<name>A0AAD9NVL3_RIDPI</name>
<dbReference type="AlphaFoldDB" id="A0AAD9NVL3"/>
<dbReference type="PANTHER" id="PTHR11616:SF321">
    <property type="entry name" value="SODIUM-DEPENDENT NUTRIENT AMINO ACID TRANSPORTER 1-RELATED"/>
    <property type="match status" value="1"/>
</dbReference>
<feature type="transmembrane region" description="Helical" evidence="10">
    <location>
        <begin position="158"/>
        <end position="176"/>
    </location>
</feature>
<keyword evidence="4 10" id="KW-0812">Transmembrane</keyword>
<dbReference type="InterPro" id="IPR037272">
    <property type="entry name" value="SNS_sf"/>
</dbReference>
<evidence type="ECO:0000313" key="11">
    <source>
        <dbReference type="EMBL" id="KAK2182618.1"/>
    </source>
</evidence>
<proteinExistence type="inferred from homology"/>
<evidence type="ECO:0000256" key="9">
    <source>
        <dbReference type="PIRSR" id="PIRSR600175-2"/>
    </source>
</evidence>
<dbReference type="EMBL" id="JAODUO010000345">
    <property type="protein sequence ID" value="KAK2182618.1"/>
    <property type="molecule type" value="Genomic_DNA"/>
</dbReference>
<keyword evidence="8" id="KW-0479">Metal-binding</keyword>
<feature type="transmembrane region" description="Helical" evidence="10">
    <location>
        <begin position="336"/>
        <end position="357"/>
    </location>
</feature>
<feature type="transmembrane region" description="Helical" evidence="10">
    <location>
        <begin position="12"/>
        <end position="39"/>
    </location>
</feature>
<feature type="transmembrane region" description="Helical" evidence="10">
    <location>
        <begin position="228"/>
        <end position="252"/>
    </location>
</feature>
<dbReference type="PRINTS" id="PR00176">
    <property type="entry name" value="NANEUSMPORT"/>
</dbReference>
<feature type="transmembrane region" description="Helical" evidence="10">
    <location>
        <begin position="453"/>
        <end position="471"/>
    </location>
</feature>
<comment type="subcellular location">
    <subcellularLocation>
        <location evidence="1">Membrane</location>
        <topology evidence="1">Multi-pass membrane protein</topology>
    </subcellularLocation>
</comment>
<dbReference type="Pfam" id="PF00209">
    <property type="entry name" value="SNF"/>
    <property type="match status" value="2"/>
</dbReference>
<accession>A0AAD9NVL3</accession>
<feature type="transmembrane region" description="Helical" evidence="10">
    <location>
        <begin position="412"/>
        <end position="432"/>
    </location>
</feature>
<dbReference type="GO" id="GO:0005283">
    <property type="term" value="F:amino acid:sodium symporter activity"/>
    <property type="evidence" value="ECO:0007669"/>
    <property type="project" value="TreeGrafter"/>
</dbReference>
<dbReference type="GO" id="GO:0015179">
    <property type="term" value="F:L-amino acid transmembrane transporter activity"/>
    <property type="evidence" value="ECO:0007669"/>
    <property type="project" value="TreeGrafter"/>
</dbReference>
<keyword evidence="7" id="KW-0325">Glycoprotein</keyword>
<evidence type="ECO:0000256" key="3">
    <source>
        <dbReference type="ARBA" id="ARBA00022448"/>
    </source>
</evidence>
<feature type="disulfide bond" evidence="9">
    <location>
        <begin position="51"/>
        <end position="60"/>
    </location>
</feature>
<dbReference type="PANTHER" id="PTHR11616">
    <property type="entry name" value="SODIUM/CHLORIDE DEPENDENT TRANSPORTER"/>
    <property type="match status" value="1"/>
</dbReference>
<keyword evidence="8" id="KW-0915">Sodium</keyword>
<evidence type="ECO:0000256" key="10">
    <source>
        <dbReference type="SAM" id="Phobius"/>
    </source>
</evidence>
<feature type="transmembrane region" description="Helical" evidence="10">
    <location>
        <begin position="264"/>
        <end position="289"/>
    </location>
</feature>
<keyword evidence="3" id="KW-0813">Transport</keyword>
<feature type="binding site" evidence="8">
    <location>
        <position position="348"/>
    </location>
    <ligand>
        <name>Na(+)</name>
        <dbReference type="ChEBI" id="CHEBI:29101"/>
        <label>1</label>
    </ligand>
</feature>
<evidence type="ECO:0000256" key="2">
    <source>
        <dbReference type="ARBA" id="ARBA00006459"/>
    </source>
</evidence>
<evidence type="ECO:0000256" key="6">
    <source>
        <dbReference type="ARBA" id="ARBA00023136"/>
    </source>
</evidence>
<evidence type="ECO:0000256" key="1">
    <source>
        <dbReference type="ARBA" id="ARBA00004141"/>
    </source>
</evidence>
<dbReference type="SUPFAM" id="SSF161070">
    <property type="entry name" value="SNF-like"/>
    <property type="match status" value="1"/>
</dbReference>
<dbReference type="Proteomes" id="UP001209878">
    <property type="component" value="Unassembled WGS sequence"/>
</dbReference>
<reference evidence="11" key="1">
    <citation type="journal article" date="2023" name="Mol. Biol. Evol.">
        <title>Third-Generation Sequencing Reveals the Adaptive Role of the Epigenome in Three Deep-Sea Polychaetes.</title>
        <authorList>
            <person name="Perez M."/>
            <person name="Aroh O."/>
            <person name="Sun Y."/>
            <person name="Lan Y."/>
            <person name="Juniper S.K."/>
            <person name="Young C.R."/>
            <person name="Angers B."/>
            <person name="Qian P.Y."/>
        </authorList>
    </citation>
    <scope>NUCLEOTIDE SEQUENCE</scope>
    <source>
        <strain evidence="11">R07B-5</strain>
    </source>
</reference>
<keyword evidence="9" id="KW-1015">Disulfide bond</keyword>
<keyword evidence="12" id="KW-1185">Reference proteome</keyword>
<gene>
    <name evidence="11" type="ORF">NP493_345g02023</name>
</gene>
<keyword evidence="5 10" id="KW-1133">Transmembrane helix</keyword>